<dbReference type="HOGENOM" id="CLU_2422240_0_0_6"/>
<dbReference type="AlphaFoldDB" id="A0A0E0Y0S3"/>
<reference evidence="1 2" key="1">
    <citation type="journal article" date="2012" name="PLoS ONE">
        <title>Genomic comparison of Escherichia coli O104:H4 isolates from 2009 and 2011 reveals plasmid, and prophage heterogeneity, including Shiga toxin encoding phage stx2.</title>
        <authorList>
            <consortium name="Threat Characterization Consortium"/>
            <person name="Ahmed S.A."/>
            <person name="Awosika J."/>
            <person name="Baldwin C."/>
            <person name="Bishop-Lilly K.A."/>
            <person name="Biswas B."/>
            <person name="Broomall S."/>
            <person name="Chain P.S."/>
            <person name="Chertkov O."/>
            <person name="Chokoshvili O."/>
            <person name="Coyne S."/>
            <person name="Davenport K."/>
            <person name="Detter J.C."/>
            <person name="Dorman W."/>
            <person name="Erkkila T.H."/>
            <person name="Folster J.P."/>
            <person name="Frey K.G."/>
            <person name="George M."/>
            <person name="Gleasner C."/>
            <person name="Henry M."/>
            <person name="Hill K.K."/>
            <person name="Hubbard K."/>
            <person name="Insalaco J."/>
            <person name="Johnson S."/>
            <person name="Kitzmiller A."/>
            <person name="Krepps M."/>
            <person name="Lo C.C."/>
            <person name="Luu T."/>
            <person name="McNew L.A."/>
            <person name="Minogue T."/>
            <person name="Munk C.A."/>
            <person name="Osborne B."/>
            <person name="Patel M."/>
            <person name="Reitenga K.G."/>
            <person name="Rosenzweig C.N."/>
            <person name="Shea A."/>
            <person name="Shen X."/>
            <person name="Strockbine N."/>
            <person name="Tarr C."/>
            <person name="Teshima H."/>
            <person name="van Gieson E."/>
            <person name="Verratti K."/>
            <person name="Wolcott M."/>
            <person name="Xie G."/>
            <person name="Sozhamannan S."/>
            <person name="Gibbons H.S."/>
        </authorList>
    </citation>
    <scope>NUCLEOTIDE SEQUENCE [LARGE SCALE GENOMIC DNA]</scope>
    <source>
        <strain evidence="1 2">2011C-3493</strain>
    </source>
</reference>
<evidence type="ECO:0000313" key="1">
    <source>
        <dbReference type="EMBL" id="AFS74417.1"/>
    </source>
</evidence>
<gene>
    <name evidence="1" type="ordered locus">O3K_12640</name>
</gene>
<proteinExistence type="predicted"/>
<accession>A0A0E0Y0S3</accession>
<protein>
    <submittedName>
        <fullName evidence="1">Uncharacterized protein</fullName>
    </submittedName>
</protein>
<evidence type="ECO:0000313" key="2">
    <source>
        <dbReference type="Proteomes" id="UP000006167"/>
    </source>
</evidence>
<dbReference type="KEGG" id="esl:O3K_12640"/>
<sequence>MFNEEKVAQMAAYLLKKHGGSMRFIKLMKLMYLSDRKAMESLTGKGRGLNAPHNSPASNLHAGELFYPQRQIAKTISAIEMAATTIANASG</sequence>
<dbReference type="Proteomes" id="UP000006167">
    <property type="component" value="Chromosome"/>
</dbReference>
<name>A0A0E0Y0S3_ECO1C</name>
<dbReference type="RefSeq" id="WP_000481378.1">
    <property type="nucleotide sequence ID" value="NC_018658.1"/>
</dbReference>
<dbReference type="PATRIC" id="fig|1133852.3.peg.2622"/>
<dbReference type="EMBL" id="CP003289">
    <property type="protein sequence ID" value="AFS74417.1"/>
    <property type="molecule type" value="Genomic_DNA"/>
</dbReference>
<organism evidence="1 2">
    <name type="scientific">Escherichia coli O104:H4 (strain 2011C-3493)</name>
    <dbReference type="NCBI Taxonomy" id="1133852"/>
    <lineage>
        <taxon>Bacteria</taxon>
        <taxon>Pseudomonadati</taxon>
        <taxon>Pseudomonadota</taxon>
        <taxon>Gammaproteobacteria</taxon>
        <taxon>Enterobacterales</taxon>
        <taxon>Enterobacteriaceae</taxon>
        <taxon>Escherichia</taxon>
    </lineage>
</organism>